<reference evidence="6 7" key="2">
    <citation type="journal article" date="2013" name="IMA Fungus">
        <title>IMA Genome-F 1: Ceratocystis fimbriata: Draft nuclear genome sequence for the plant pathogen, Ceratocystis fimbriata.</title>
        <authorList>
            <person name="Wilken P.M."/>
            <person name="Steenkamp E.T."/>
            <person name="Wingfield M.J."/>
            <person name="de Beer Z.W."/>
            <person name="Wingfield B.D."/>
        </authorList>
    </citation>
    <scope>NUCLEOTIDE SEQUENCE [LARGE SCALE GENOMIC DNA]</scope>
    <source>
        <strain evidence="6 7">CBS 114723</strain>
    </source>
</reference>
<reference evidence="6 7" key="1">
    <citation type="journal article" date="2013" name="Fungal Biol.">
        <title>Analysis of microsatellite markers in the genome of the plant pathogen Ceratocystis fimbriata.</title>
        <authorList>
            <person name="Simpson M.C."/>
            <person name="Wilken P.M."/>
            <person name="Coetzee M.P."/>
            <person name="Wingfield M.J."/>
            <person name="Wingfield B.D."/>
        </authorList>
    </citation>
    <scope>NUCLEOTIDE SEQUENCE [LARGE SCALE GENOMIC DNA]</scope>
    <source>
        <strain evidence="6 7">CBS 114723</strain>
    </source>
</reference>
<protein>
    <submittedName>
        <fullName evidence="6">Putative sterigmatocystin biosynthesis monooxygenase stcW</fullName>
    </submittedName>
</protein>
<evidence type="ECO:0000256" key="3">
    <source>
        <dbReference type="ARBA" id="ARBA00022827"/>
    </source>
</evidence>
<dbReference type="InterPro" id="IPR020946">
    <property type="entry name" value="Flavin_mOase-like"/>
</dbReference>
<gene>
    <name evidence="6" type="primary">stcW_1</name>
    <name evidence="6" type="ORF">CFIMG_003072RAa</name>
</gene>
<dbReference type="Proteomes" id="UP000222788">
    <property type="component" value="Unassembled WGS sequence"/>
</dbReference>
<evidence type="ECO:0000256" key="4">
    <source>
        <dbReference type="ARBA" id="ARBA00023002"/>
    </source>
</evidence>
<dbReference type="SUPFAM" id="SSF51905">
    <property type="entry name" value="FAD/NAD(P)-binding domain"/>
    <property type="match status" value="2"/>
</dbReference>
<organism evidence="6 7">
    <name type="scientific">Ceratocystis fimbriata CBS 114723</name>
    <dbReference type="NCBI Taxonomy" id="1035309"/>
    <lineage>
        <taxon>Eukaryota</taxon>
        <taxon>Fungi</taxon>
        <taxon>Dikarya</taxon>
        <taxon>Ascomycota</taxon>
        <taxon>Pezizomycotina</taxon>
        <taxon>Sordariomycetes</taxon>
        <taxon>Hypocreomycetidae</taxon>
        <taxon>Microascales</taxon>
        <taxon>Ceratocystidaceae</taxon>
        <taxon>Ceratocystis</taxon>
    </lineage>
</organism>
<feature type="compositionally biased region" description="Low complexity" evidence="5">
    <location>
        <begin position="37"/>
        <end position="47"/>
    </location>
</feature>
<dbReference type="PANTHER" id="PTHR42877:SF12">
    <property type="entry name" value="MONOOXYGENASE"/>
    <property type="match status" value="1"/>
</dbReference>
<dbReference type="EMBL" id="APWK03000023">
    <property type="protein sequence ID" value="PHH54621.1"/>
    <property type="molecule type" value="Genomic_DNA"/>
</dbReference>
<dbReference type="InterPro" id="IPR051209">
    <property type="entry name" value="FAD-bind_Monooxygenase_sf"/>
</dbReference>
<comment type="caution">
    <text evidence="6">The sequence shown here is derived from an EMBL/GenBank/DDBJ whole genome shotgun (WGS) entry which is preliminary data.</text>
</comment>
<comment type="similarity">
    <text evidence="1">Belongs to the FAD-binding monooxygenase family.</text>
</comment>
<feature type="compositionally biased region" description="Basic and acidic residues" evidence="5">
    <location>
        <begin position="25"/>
        <end position="36"/>
    </location>
</feature>
<evidence type="ECO:0000256" key="1">
    <source>
        <dbReference type="ARBA" id="ARBA00010139"/>
    </source>
</evidence>
<evidence type="ECO:0000256" key="5">
    <source>
        <dbReference type="SAM" id="MobiDB-lite"/>
    </source>
</evidence>
<dbReference type="OrthoDB" id="74360at2759"/>
<keyword evidence="6" id="KW-0503">Monooxygenase</keyword>
<sequence>MAFSLASSHIRKLKTRICRVMSRHLDSSHPQHENAHSRASSSPESSVSSYTIQNVPIDLPRPVRIITIGAGASGINLIRTLRLKLGDPFEHVVYEKNPQIGGTWYENRYPGCRCDVPSMSYQFSWKKSTDWTNLCASAAEIESYLCAICDEEGMHPLIKLSHTIVNAAWDEDTAMWEVTVEKPDGSRFVDKANFLIDASGILNKWQYPKVPGLDAFSGQLIHTANWPTDGLSVAGKRVALIGNGASGVQVLPWLAENSASLHHVIRSPTWILPPRVAMMKMGPMAEIIEKIELDDEDNFTAAQIARFKEDTDLYNRLTQAMEDDMHVKFAISLIEDSPQEKWASQKCREFMTAMLGGDETLCKALIPDFSFGCKRITPAPGYLEAFRKPSVRLVKDTIAAFEEKGLRMANGDLVEVDVIVCATGFESSFRPTFPIIGRRGNLQDIWAKEEPKSYMSLAIADMPNFFKFLGPNAPIAHGSVFSLSEHIATYIARAISKARTQNIRAMTPSTGAVEDYHEHVTKFMPRTTWAGNCSSWYKGGKTEGASINALHPGSRLHFIKMLEDFRGEDWDIEYRPAQSGDQKVNRFAYLGNGFTIAEVKNLKAMAAANAAQEEAKAKV</sequence>
<keyword evidence="3" id="KW-0274">FAD</keyword>
<keyword evidence="7" id="KW-1185">Reference proteome</keyword>
<feature type="region of interest" description="Disordered" evidence="5">
    <location>
        <begin position="25"/>
        <end position="47"/>
    </location>
</feature>
<dbReference type="GO" id="GO:0004499">
    <property type="term" value="F:N,N-dimethylaniline monooxygenase activity"/>
    <property type="evidence" value="ECO:0007669"/>
    <property type="project" value="InterPro"/>
</dbReference>
<dbReference type="Pfam" id="PF00743">
    <property type="entry name" value="FMO-like"/>
    <property type="match status" value="1"/>
</dbReference>
<evidence type="ECO:0000313" key="6">
    <source>
        <dbReference type="EMBL" id="PHH54621.1"/>
    </source>
</evidence>
<name>A0A2C5XD26_9PEZI</name>
<proteinExistence type="inferred from homology"/>
<dbReference type="GO" id="GO:0050660">
    <property type="term" value="F:flavin adenine dinucleotide binding"/>
    <property type="evidence" value="ECO:0007669"/>
    <property type="project" value="InterPro"/>
</dbReference>
<dbReference type="AlphaFoldDB" id="A0A2C5XD26"/>
<keyword evidence="4" id="KW-0560">Oxidoreductase</keyword>
<dbReference type="GO" id="GO:0050661">
    <property type="term" value="F:NADP binding"/>
    <property type="evidence" value="ECO:0007669"/>
    <property type="project" value="InterPro"/>
</dbReference>
<accession>A0A2C5XD26</accession>
<keyword evidence="2" id="KW-0285">Flavoprotein</keyword>
<evidence type="ECO:0000256" key="2">
    <source>
        <dbReference type="ARBA" id="ARBA00022630"/>
    </source>
</evidence>
<dbReference type="STRING" id="1035309.A0A2C5XD26"/>
<dbReference type="Gene3D" id="3.50.50.60">
    <property type="entry name" value="FAD/NAD(P)-binding domain"/>
    <property type="match status" value="2"/>
</dbReference>
<evidence type="ECO:0000313" key="7">
    <source>
        <dbReference type="Proteomes" id="UP000222788"/>
    </source>
</evidence>
<dbReference type="PANTHER" id="PTHR42877">
    <property type="entry name" value="L-ORNITHINE N(5)-MONOOXYGENASE-RELATED"/>
    <property type="match status" value="1"/>
</dbReference>
<dbReference type="InterPro" id="IPR036188">
    <property type="entry name" value="FAD/NAD-bd_sf"/>
</dbReference>